<dbReference type="EMBL" id="JAROCA020000003">
    <property type="protein sequence ID" value="MDY0406931.1"/>
    <property type="molecule type" value="Genomic_DNA"/>
</dbReference>
<comment type="caution">
    <text evidence="2">The sequence shown here is derived from an EMBL/GenBank/DDBJ whole genome shotgun (WGS) entry which is preliminary data.</text>
</comment>
<name>A0ABU5CLZ9_9BACI</name>
<proteinExistence type="predicted"/>
<sequence length="154" mass="17981">MQWYVKTFQELTNDELYDLLKARFDVFVMEQDCIYPELDNYDQDAIHIFLKIGGQVAANVRVLQSGSRYPEASIGRVLVTKEFRKYGYGREIMKKAIAYIEEKLGDEKIKIQAQAYLHDFYGSLGFRQISEPYMDDGILHIDMLRDKNNMSLSS</sequence>
<dbReference type="Gene3D" id="3.40.630.30">
    <property type="match status" value="1"/>
</dbReference>
<reference evidence="2 3" key="1">
    <citation type="submission" date="2023-10" db="EMBL/GenBank/DDBJ databases">
        <title>179-bfca-hs.</title>
        <authorList>
            <person name="Miliotis G."/>
            <person name="Sengupta P."/>
            <person name="Hameed A."/>
            <person name="Chuvochina M."/>
            <person name="Mcdonagh F."/>
            <person name="Simpson A.C."/>
            <person name="Singh N.K."/>
            <person name="Rekha P.D."/>
            <person name="Raman K."/>
            <person name="Hugenholtz P."/>
            <person name="Venkateswaran K."/>
        </authorList>
    </citation>
    <scope>NUCLEOTIDE SEQUENCE [LARGE SCALE GENOMIC DNA]</scope>
    <source>
        <strain evidence="2 3">179-BFC-A-HS</strain>
    </source>
</reference>
<dbReference type="EC" id="2.3.1.-" evidence="2"/>
<dbReference type="InterPro" id="IPR016181">
    <property type="entry name" value="Acyl_CoA_acyltransferase"/>
</dbReference>
<evidence type="ECO:0000313" key="3">
    <source>
        <dbReference type="Proteomes" id="UP001228376"/>
    </source>
</evidence>
<feature type="domain" description="N-acetyltransferase" evidence="1">
    <location>
        <begin position="6"/>
        <end position="148"/>
    </location>
</feature>
<evidence type="ECO:0000259" key="1">
    <source>
        <dbReference type="PROSITE" id="PS51186"/>
    </source>
</evidence>
<evidence type="ECO:0000313" key="2">
    <source>
        <dbReference type="EMBL" id="MDY0406931.1"/>
    </source>
</evidence>
<keyword evidence="2" id="KW-0808">Transferase</keyword>
<dbReference type="GO" id="GO:0016746">
    <property type="term" value="F:acyltransferase activity"/>
    <property type="evidence" value="ECO:0007669"/>
    <property type="project" value="UniProtKB-KW"/>
</dbReference>
<dbReference type="Pfam" id="PF13673">
    <property type="entry name" value="Acetyltransf_10"/>
    <property type="match status" value="1"/>
</dbReference>
<keyword evidence="3" id="KW-1185">Reference proteome</keyword>
<dbReference type="RefSeq" id="WP_306066043.1">
    <property type="nucleotide sequence ID" value="NZ_JAROCA020000003.1"/>
</dbReference>
<dbReference type="CDD" id="cd04301">
    <property type="entry name" value="NAT_SF"/>
    <property type="match status" value="1"/>
</dbReference>
<gene>
    <name evidence="2" type="ORF">P5G51_017710</name>
</gene>
<dbReference type="SUPFAM" id="SSF55729">
    <property type="entry name" value="Acyl-CoA N-acyltransferases (Nat)"/>
    <property type="match status" value="1"/>
</dbReference>
<dbReference type="Proteomes" id="UP001228376">
    <property type="component" value="Unassembled WGS sequence"/>
</dbReference>
<keyword evidence="2" id="KW-0012">Acyltransferase</keyword>
<dbReference type="InterPro" id="IPR000182">
    <property type="entry name" value="GNAT_dom"/>
</dbReference>
<organism evidence="2 3">
    <name type="scientific">Tigheibacillus jepli</name>
    <dbReference type="NCBI Taxonomy" id="3035914"/>
    <lineage>
        <taxon>Bacteria</taxon>
        <taxon>Bacillati</taxon>
        <taxon>Bacillota</taxon>
        <taxon>Bacilli</taxon>
        <taxon>Bacillales</taxon>
        <taxon>Bacillaceae</taxon>
        <taxon>Tigheibacillus</taxon>
    </lineage>
</organism>
<dbReference type="PROSITE" id="PS51186">
    <property type="entry name" value="GNAT"/>
    <property type="match status" value="1"/>
</dbReference>
<protein>
    <submittedName>
        <fullName evidence="2">GNAT family N-acetyltransferase</fullName>
        <ecNumber evidence="2">2.3.1.-</ecNumber>
    </submittedName>
</protein>
<accession>A0ABU5CLZ9</accession>